<dbReference type="AlphaFoldDB" id="A0A2R8CH23"/>
<dbReference type="GO" id="GO:0031956">
    <property type="term" value="F:medium-chain fatty acid-CoA ligase activity"/>
    <property type="evidence" value="ECO:0007669"/>
    <property type="project" value="TreeGrafter"/>
</dbReference>
<feature type="domain" description="AMP-dependent synthetase/ligase" evidence="3">
    <location>
        <begin position="65"/>
        <end position="422"/>
    </location>
</feature>
<dbReference type="EMBL" id="ONZI01000001">
    <property type="protein sequence ID" value="SPJ32169.1"/>
    <property type="molecule type" value="Genomic_DNA"/>
</dbReference>
<evidence type="ECO:0000313" key="5">
    <source>
        <dbReference type="Proteomes" id="UP000244934"/>
    </source>
</evidence>
<comment type="similarity">
    <text evidence="1">Belongs to the ATP-dependent AMP-binding enzyme family.</text>
</comment>
<dbReference type="SUPFAM" id="SSF56801">
    <property type="entry name" value="Acetyl-CoA synthetase-like"/>
    <property type="match status" value="1"/>
</dbReference>
<dbReference type="Proteomes" id="UP000244934">
    <property type="component" value="Unassembled WGS sequence"/>
</dbReference>
<protein>
    <submittedName>
        <fullName evidence="4">Carboxylic acid reductase</fullName>
        <ecNumber evidence="4">1.2.1.-</ecNumber>
    </submittedName>
</protein>
<reference evidence="5" key="1">
    <citation type="submission" date="2018-03" db="EMBL/GenBank/DDBJ databases">
        <authorList>
            <person name="Navarro De La Torre S."/>
        </authorList>
    </citation>
    <scope>NUCLEOTIDE SEQUENCE [LARGE SCALE GENOMIC DNA]</scope>
    <source>
        <strain evidence="5">EAod3</strain>
    </source>
</reference>
<dbReference type="GO" id="GO:0006631">
    <property type="term" value="P:fatty acid metabolic process"/>
    <property type="evidence" value="ECO:0007669"/>
    <property type="project" value="TreeGrafter"/>
</dbReference>
<dbReference type="RefSeq" id="WP_243409060.1">
    <property type="nucleotide sequence ID" value="NZ_ONZI01000001.1"/>
</dbReference>
<name>A0A2R8CH23_9GAMM</name>
<feature type="compositionally biased region" description="Basic and acidic residues" evidence="2">
    <location>
        <begin position="1"/>
        <end position="14"/>
    </location>
</feature>
<gene>
    <name evidence="4" type="primary">car</name>
    <name evidence="4" type="ORF">KSP9073_00169</name>
</gene>
<dbReference type="GO" id="GO:0016491">
    <property type="term" value="F:oxidoreductase activity"/>
    <property type="evidence" value="ECO:0007669"/>
    <property type="project" value="UniProtKB-KW"/>
</dbReference>
<dbReference type="Gene3D" id="3.40.50.12780">
    <property type="entry name" value="N-terminal domain of ligase-like"/>
    <property type="match status" value="1"/>
</dbReference>
<feature type="region of interest" description="Disordered" evidence="2">
    <location>
        <begin position="1"/>
        <end position="21"/>
    </location>
</feature>
<dbReference type="InterPro" id="IPR042099">
    <property type="entry name" value="ANL_N_sf"/>
</dbReference>
<evidence type="ECO:0000256" key="2">
    <source>
        <dbReference type="SAM" id="MobiDB-lite"/>
    </source>
</evidence>
<keyword evidence="4" id="KW-0560">Oxidoreductase</keyword>
<organism evidence="4 5">
    <name type="scientific">Kushneria phyllosphaerae</name>
    <dbReference type="NCBI Taxonomy" id="2100822"/>
    <lineage>
        <taxon>Bacteria</taxon>
        <taxon>Pseudomonadati</taxon>
        <taxon>Pseudomonadota</taxon>
        <taxon>Gammaproteobacteria</taxon>
        <taxon>Oceanospirillales</taxon>
        <taxon>Halomonadaceae</taxon>
        <taxon>Kushneria</taxon>
    </lineage>
</organism>
<accession>A0A2R8CH23</accession>
<evidence type="ECO:0000259" key="3">
    <source>
        <dbReference type="Pfam" id="PF00501"/>
    </source>
</evidence>
<evidence type="ECO:0000256" key="1">
    <source>
        <dbReference type="ARBA" id="ARBA00006432"/>
    </source>
</evidence>
<dbReference type="Pfam" id="PF00501">
    <property type="entry name" value="AMP-binding"/>
    <property type="match status" value="1"/>
</dbReference>
<dbReference type="InterPro" id="IPR000873">
    <property type="entry name" value="AMP-dep_synth/lig_dom"/>
</dbReference>
<dbReference type="EC" id="1.2.1.-" evidence="4"/>
<keyword evidence="5" id="KW-1185">Reference proteome</keyword>
<sequence length="609" mass="65807">MRSDSSSLQEHDTSDTSYHLDGGSLGPFPRCLTERLVMWAQTRTDSVFLAQRAAGADIPGEELPPWVTLTFGEAATRMVHLAQALLDHDLSPDRPLVILSGNDLHHALLTCAALHVGIPCVPVSPAYALMKGDHARLRHALETVTPGMIFVDDEARFAAALDAVGHGETPLVATRPSARAHAFESMADTPLRGDSVERAHEAVTGDSVAKLLFTSGSTGMPGAVINTQRMLCSNQAMLAQQLPFLASTPPVLVDWLPWHHTFGGNTILGMALYHGGALYIDDGNPTPEGVRKSVANLREISPTFYCNVPKGFEALAGHLRDDTELRDIFFKRLEMMHFGGAVLPGHVRRALEALGRTATGRALPMLAGLGSTEACLAFSTVEDADIPGLIGRPVPGLQVRLVRSENKWEARLKGPSVTPGYWRDPERTREAFDEQGYYCTGDAMRPLEPGNPGAGLVFDGRLSENFKLSSGTWVNVGALRLAAVDALAPVVQDIVIVGEGRDYLTALVVLHPAGCRQQLGCEVDIDPAALAHDEALRAFMTRRLSDFCTGRSSSMCLERLLILDFPLSLDRGEVTDKGSVNQRLVREGYPALIDELYAAPPSSRLILPT</sequence>
<evidence type="ECO:0000313" key="4">
    <source>
        <dbReference type="EMBL" id="SPJ32169.1"/>
    </source>
</evidence>
<dbReference type="PANTHER" id="PTHR43201">
    <property type="entry name" value="ACYL-COA SYNTHETASE"/>
    <property type="match status" value="1"/>
</dbReference>
<dbReference type="PANTHER" id="PTHR43201:SF8">
    <property type="entry name" value="ACYL-COA SYNTHETASE FAMILY MEMBER 3"/>
    <property type="match status" value="1"/>
</dbReference>
<proteinExistence type="inferred from homology"/>